<protein>
    <recommendedName>
        <fullName evidence="5 10">Beta-galactosidase</fullName>
        <ecNumber evidence="5 10">3.2.1.23</ecNumber>
    </recommendedName>
    <alternativeName>
        <fullName evidence="9 10">Lactase</fullName>
    </alternativeName>
</protein>
<dbReference type="Gene3D" id="2.60.120.260">
    <property type="entry name" value="Galactose-binding domain-like"/>
    <property type="match status" value="1"/>
</dbReference>
<keyword evidence="14" id="KW-1185">Reference proteome</keyword>
<dbReference type="Gene3D" id="2.70.98.10">
    <property type="match status" value="1"/>
</dbReference>
<dbReference type="SMART" id="SM01038">
    <property type="entry name" value="Bgal_small_N"/>
    <property type="match status" value="1"/>
</dbReference>
<dbReference type="InterPro" id="IPR017853">
    <property type="entry name" value="GH"/>
</dbReference>
<organism evidence="13 14">
    <name type="scientific">Carboxylicivirga linearis</name>
    <dbReference type="NCBI Taxonomy" id="1628157"/>
    <lineage>
        <taxon>Bacteria</taxon>
        <taxon>Pseudomonadati</taxon>
        <taxon>Bacteroidota</taxon>
        <taxon>Bacteroidia</taxon>
        <taxon>Marinilabiliales</taxon>
        <taxon>Marinilabiliaceae</taxon>
        <taxon>Carboxylicivirga</taxon>
    </lineage>
</organism>
<evidence type="ECO:0000256" key="2">
    <source>
        <dbReference type="ARBA" id="ARBA00001913"/>
    </source>
</evidence>
<gene>
    <name evidence="13" type="ORF">KEM10_08360</name>
</gene>
<reference evidence="13 14" key="1">
    <citation type="journal article" date="2015" name="Int. J. Syst. Evol. Microbiol.">
        <title>Carboxylicivirga linearis sp. nov., isolated from a sea cucumber culture pond.</title>
        <authorList>
            <person name="Wang F.Q."/>
            <person name="Zhou Y.X."/>
            <person name="Lin X.Z."/>
            <person name="Chen G.J."/>
            <person name="Du Z.J."/>
        </authorList>
    </citation>
    <scope>NUCLEOTIDE SEQUENCE [LARGE SCALE GENOMIC DNA]</scope>
    <source>
        <strain evidence="13 14">FB218</strain>
    </source>
</reference>
<dbReference type="Pfam" id="PF02836">
    <property type="entry name" value="Glyco_hydro_2_C"/>
    <property type="match status" value="1"/>
</dbReference>
<dbReference type="InterPro" id="IPR013783">
    <property type="entry name" value="Ig-like_fold"/>
</dbReference>
<comment type="similarity">
    <text evidence="3 10">Belongs to the glycosyl hydrolase 2 family.</text>
</comment>
<dbReference type="InterPro" id="IPR006101">
    <property type="entry name" value="Glyco_hydro_2"/>
</dbReference>
<dbReference type="InterPro" id="IPR036156">
    <property type="entry name" value="Beta-gal/glucu_dom_sf"/>
</dbReference>
<dbReference type="InterPro" id="IPR006103">
    <property type="entry name" value="Glyco_hydro_2_cat"/>
</dbReference>
<evidence type="ECO:0000256" key="1">
    <source>
        <dbReference type="ARBA" id="ARBA00001412"/>
    </source>
</evidence>
<dbReference type="InterPro" id="IPR006102">
    <property type="entry name" value="Ig-like_GH2"/>
</dbReference>
<comment type="caution">
    <text evidence="13">The sequence shown here is derived from an EMBL/GenBank/DDBJ whole genome shotgun (WGS) entry which is preliminary data.</text>
</comment>
<evidence type="ECO:0000256" key="3">
    <source>
        <dbReference type="ARBA" id="ARBA00007401"/>
    </source>
</evidence>
<dbReference type="PRINTS" id="PR00132">
    <property type="entry name" value="GLHYDRLASE2"/>
</dbReference>
<keyword evidence="6 10" id="KW-0378">Hydrolase</keyword>
<evidence type="ECO:0000256" key="9">
    <source>
        <dbReference type="ARBA" id="ARBA00032230"/>
    </source>
</evidence>
<evidence type="ECO:0000256" key="5">
    <source>
        <dbReference type="ARBA" id="ARBA00012756"/>
    </source>
</evidence>
<dbReference type="Pfam" id="PF02837">
    <property type="entry name" value="Glyco_hydro_2_N"/>
    <property type="match status" value="1"/>
</dbReference>
<dbReference type="EMBL" id="JAGUCO010000004">
    <property type="protein sequence ID" value="MBS2098291.1"/>
    <property type="molecule type" value="Genomic_DNA"/>
</dbReference>
<dbReference type="SUPFAM" id="SSF74650">
    <property type="entry name" value="Galactose mutarotase-like"/>
    <property type="match status" value="1"/>
</dbReference>
<dbReference type="Pfam" id="PF02929">
    <property type="entry name" value="Bgal_small_N"/>
    <property type="match status" value="1"/>
</dbReference>
<keyword evidence="8 10" id="KW-0326">Glycosidase</keyword>
<keyword evidence="7" id="KW-0106">Calcium</keyword>
<dbReference type="Gene3D" id="3.20.20.80">
    <property type="entry name" value="Glycosidases"/>
    <property type="match status" value="1"/>
</dbReference>
<dbReference type="InterPro" id="IPR023230">
    <property type="entry name" value="Glyco_hydro_2_CS"/>
</dbReference>
<evidence type="ECO:0000313" key="14">
    <source>
        <dbReference type="Proteomes" id="UP000708576"/>
    </source>
</evidence>
<dbReference type="SUPFAM" id="SSF51445">
    <property type="entry name" value="(Trans)glycosidases"/>
    <property type="match status" value="1"/>
</dbReference>
<evidence type="ECO:0000256" key="6">
    <source>
        <dbReference type="ARBA" id="ARBA00022801"/>
    </source>
</evidence>
<dbReference type="PANTHER" id="PTHR46323">
    <property type="entry name" value="BETA-GALACTOSIDASE"/>
    <property type="match status" value="1"/>
</dbReference>
<dbReference type="InterPro" id="IPR011013">
    <property type="entry name" value="Gal_mutarotase_sf_dom"/>
</dbReference>
<dbReference type="SUPFAM" id="SSF49785">
    <property type="entry name" value="Galactose-binding domain-like"/>
    <property type="match status" value="1"/>
</dbReference>
<dbReference type="SUPFAM" id="SSF49303">
    <property type="entry name" value="beta-Galactosidase/glucuronidase domain"/>
    <property type="match status" value="2"/>
</dbReference>
<dbReference type="PROSITE" id="PS00719">
    <property type="entry name" value="GLYCOSYL_HYDROL_F2_1"/>
    <property type="match status" value="1"/>
</dbReference>
<dbReference type="InterPro" id="IPR004199">
    <property type="entry name" value="B-gal_small/dom_5"/>
</dbReference>
<comment type="catalytic activity">
    <reaction evidence="1 10">
        <text>Hydrolysis of terminal non-reducing beta-D-galactose residues in beta-D-galactosides.</text>
        <dbReference type="EC" id="3.2.1.23"/>
    </reaction>
</comment>
<evidence type="ECO:0000256" key="11">
    <source>
        <dbReference type="SAM" id="SignalP"/>
    </source>
</evidence>
<dbReference type="Gene3D" id="2.60.40.10">
    <property type="entry name" value="Immunoglobulins"/>
    <property type="match status" value="2"/>
</dbReference>
<proteinExistence type="inferred from homology"/>
<feature type="signal peptide" evidence="11">
    <location>
        <begin position="1"/>
        <end position="19"/>
    </location>
</feature>
<evidence type="ECO:0000256" key="8">
    <source>
        <dbReference type="ARBA" id="ARBA00023295"/>
    </source>
</evidence>
<dbReference type="Pfam" id="PF16353">
    <property type="entry name" value="LacZ_4"/>
    <property type="match status" value="1"/>
</dbReference>
<feature type="domain" description="Beta galactosidase small chain/" evidence="12">
    <location>
        <begin position="752"/>
        <end position="1027"/>
    </location>
</feature>
<comment type="subunit">
    <text evidence="4">Monomer.</text>
</comment>
<dbReference type="InterPro" id="IPR006104">
    <property type="entry name" value="Glyco_hydro_2_N"/>
</dbReference>
<evidence type="ECO:0000259" key="12">
    <source>
        <dbReference type="SMART" id="SM01038"/>
    </source>
</evidence>
<evidence type="ECO:0000256" key="4">
    <source>
        <dbReference type="ARBA" id="ARBA00011245"/>
    </source>
</evidence>
<keyword evidence="11" id="KW-0732">Signal</keyword>
<dbReference type="Pfam" id="PF00703">
    <property type="entry name" value="Glyco_hydro_2"/>
    <property type="match status" value="1"/>
</dbReference>
<evidence type="ECO:0000256" key="7">
    <source>
        <dbReference type="ARBA" id="ARBA00022837"/>
    </source>
</evidence>
<feature type="chain" id="PRO_5045757242" description="Beta-galactosidase" evidence="11">
    <location>
        <begin position="20"/>
        <end position="1031"/>
    </location>
</feature>
<dbReference type="EC" id="3.2.1.23" evidence="5 10"/>
<evidence type="ECO:0000256" key="10">
    <source>
        <dbReference type="RuleBase" id="RU361154"/>
    </source>
</evidence>
<comment type="cofactor">
    <cofactor evidence="2">
        <name>Ca(2+)</name>
        <dbReference type="ChEBI" id="CHEBI:29108"/>
    </cofactor>
</comment>
<name>A0ABS5JVE3_9BACT</name>
<sequence length="1031" mass="118363">MKNSLMLFALTCLSLSTFAQKDLWQNPKKNQVNRQPMHASYFAFESEEAAKNGEKEASANFMSLNGIWKFNWVKDAWLRPTDFYKTSYDDNSWGTIPVPGNWELNGYGDPIYVNAGYPWRNQFEHNPPTVPEENNHVGTYRKEIVVPKDWSGKKIVAHFGSVTSNISLWVNGKYVGYSEDSKLEAEFDLTKYLKAGKNLIAFQVFRWCDGSYLEDQDFWRFSGVGRDCYLYAREKTHIKDIHVTPDLVNDYADGKLDVSVDLSSSAVVDLVLTDKKGEVVAEKSVSGSGTRKATIELAKANKWSAENPYLYTLTATLKKGGKVQEVVPLKVGFRKVEMKNSQLHVNGQPILIKGVNRHELDPDGGYVVSKERMIQDIQLMKKFNVNAVRTCHYPDDALWYSLCDEYGIYVVAEANVESHGMGYGDRTLAKNPVYDLAHLERNQRNVQRNFNHPSVIIWSLGNEAGFGPNFEACYTWIKNYDKSRPVQYEQGHGNEFTDIYCPMYLGYERSEEYSQKEQTKPLIQCEYAHAMGNSMGGFKEYWDLIRKYPLYQGGFIWDFVDQSIRWTNKDGQEIYAYGGDFNAYDGSDNNFLNNGLVSPDRVPNPHFYEVGYFYQSIWTKDVDVKAGKIEVSNEYFFRDLSNFYLQWELVAEGKVVSTGFVNQLDVAPQASSSIDLGLEIPECLQNAKELFVNVSYKLKKAEQSLSAGYTLAKEQLTVKEWESAPVVIANKTESNQKVSQPEKVDNDYNYLIVKGDNFRIDINRHSGFVSRYEVNNTSLMEDGAELKPNFWRAPTDNDYGAQLQRKYRAWHNPRLNLKSFDSSMEDGMVKVVAEYEMPSVKAGLTLEYWINNEGAIKVSQKLKANSEEEVSEMFRFGMKMQMPGDFDRIEYYGRGPVENYVDRKYSEFVGLYKQSVCEQTYPYIRPQETGTKSDIRYWKQLNMAGVGLEFISDDLFSTSALFYTVDALDDGWDKDQRHMPEIEKSGSVNICIDKMQLGLGCVNSWRALPLKQYRIPYQDYEFTFLITPVLK</sequence>
<dbReference type="InterPro" id="IPR014718">
    <property type="entry name" value="GH-type_carb-bd"/>
</dbReference>
<dbReference type="InterPro" id="IPR032312">
    <property type="entry name" value="LacZ_4"/>
</dbReference>
<accession>A0ABS5JVE3</accession>
<dbReference type="InterPro" id="IPR008979">
    <property type="entry name" value="Galactose-bd-like_sf"/>
</dbReference>
<dbReference type="PANTHER" id="PTHR46323:SF2">
    <property type="entry name" value="BETA-GALACTOSIDASE"/>
    <property type="match status" value="1"/>
</dbReference>
<dbReference type="InterPro" id="IPR050347">
    <property type="entry name" value="Bact_Beta-galactosidase"/>
</dbReference>
<dbReference type="RefSeq" id="WP_212215535.1">
    <property type="nucleotide sequence ID" value="NZ_JAGUCO010000004.1"/>
</dbReference>
<dbReference type="Proteomes" id="UP000708576">
    <property type="component" value="Unassembled WGS sequence"/>
</dbReference>
<evidence type="ECO:0000313" key="13">
    <source>
        <dbReference type="EMBL" id="MBS2098291.1"/>
    </source>
</evidence>